<organism evidence="3 4">
    <name type="scientific">Stephania japonica</name>
    <dbReference type="NCBI Taxonomy" id="461633"/>
    <lineage>
        <taxon>Eukaryota</taxon>
        <taxon>Viridiplantae</taxon>
        <taxon>Streptophyta</taxon>
        <taxon>Embryophyta</taxon>
        <taxon>Tracheophyta</taxon>
        <taxon>Spermatophyta</taxon>
        <taxon>Magnoliopsida</taxon>
        <taxon>Ranunculales</taxon>
        <taxon>Menispermaceae</taxon>
        <taxon>Menispermoideae</taxon>
        <taxon>Cissampelideae</taxon>
        <taxon>Stephania</taxon>
    </lineage>
</organism>
<name>A0AAP0K5N1_9MAGN</name>
<evidence type="ECO:0008006" key="5">
    <source>
        <dbReference type="Google" id="ProtNLM"/>
    </source>
</evidence>
<accession>A0AAP0K5N1</accession>
<evidence type="ECO:0000256" key="1">
    <source>
        <dbReference type="SAM" id="Coils"/>
    </source>
</evidence>
<feature type="compositionally biased region" description="Polar residues" evidence="2">
    <location>
        <begin position="8"/>
        <end position="20"/>
    </location>
</feature>
<proteinExistence type="predicted"/>
<gene>
    <name evidence="3" type="ORF">Sjap_005013</name>
</gene>
<dbReference type="EMBL" id="JBBNAE010000002">
    <property type="protein sequence ID" value="KAK9145110.1"/>
    <property type="molecule type" value="Genomic_DNA"/>
</dbReference>
<dbReference type="InterPro" id="IPR004252">
    <property type="entry name" value="Probable_transposase_24"/>
</dbReference>
<protein>
    <recommendedName>
        <fullName evidence="5">Transposase</fullName>
    </recommendedName>
</protein>
<evidence type="ECO:0000313" key="4">
    <source>
        <dbReference type="Proteomes" id="UP001417504"/>
    </source>
</evidence>
<dbReference type="PANTHER" id="PTHR33144:SF16">
    <property type="entry name" value="OS02G0129000 PROTEIN"/>
    <property type="match status" value="1"/>
</dbReference>
<dbReference type="Pfam" id="PF03004">
    <property type="entry name" value="Transposase_24"/>
    <property type="match status" value="1"/>
</dbReference>
<dbReference type="AlphaFoldDB" id="A0AAP0K5N1"/>
<evidence type="ECO:0000256" key="2">
    <source>
        <dbReference type="SAM" id="MobiDB-lite"/>
    </source>
</evidence>
<comment type="caution">
    <text evidence="3">The sequence shown here is derived from an EMBL/GenBank/DDBJ whole genome shotgun (WGS) entry which is preliminary data.</text>
</comment>
<feature type="coiled-coil region" evidence="1">
    <location>
        <begin position="336"/>
        <end position="396"/>
    </location>
</feature>
<feature type="compositionally biased region" description="Basic and acidic residues" evidence="2">
    <location>
        <begin position="21"/>
        <end position="43"/>
    </location>
</feature>
<feature type="region of interest" description="Disordered" evidence="2">
    <location>
        <begin position="1"/>
        <end position="47"/>
    </location>
</feature>
<sequence>MARKQWRNCFSTSTNDSATETTERDLHSDNDETQPPKEDRCYENEPQDEVNYESYDDVEIRDNHGIVQKKRGHTRAKDIWDLPEGQKIIVQFNEFGQPIKRGGGILGGWLGTVARKTEFCSIEWTDWRLMPTDKKHILISLTKKYFEIPDDARARKWILESIARKWKDYKFELKAKYFKAGKTRVEIERSVPVGIFPRQWKSLVQYWFSEKSKHLSERGKAARAHYKTPHTAGSKSFARMRHEYEKTQGKKPERFEFFSITHKRKDGNFINEEAQGLVEKANNIGAERVEVLEDSGGNVVEEAFTTVLEESQCSRVKGCGLGVTPTQLFGTQFPKRKRSQFEVDRLQQQMQDMRKNYEAKIKNMKEEYEGKMIEMKKDYEGKIARLLKEMDTFRTEFLRCQKLFSQAQLNLIEFQDSLHR</sequence>
<dbReference type="PANTHER" id="PTHR33144">
    <property type="entry name" value="OS10G0409366 PROTEIN-RELATED"/>
    <property type="match status" value="1"/>
</dbReference>
<keyword evidence="1" id="KW-0175">Coiled coil</keyword>
<evidence type="ECO:0000313" key="3">
    <source>
        <dbReference type="EMBL" id="KAK9145110.1"/>
    </source>
</evidence>
<reference evidence="3 4" key="1">
    <citation type="submission" date="2024-01" db="EMBL/GenBank/DDBJ databases">
        <title>Genome assemblies of Stephania.</title>
        <authorList>
            <person name="Yang L."/>
        </authorList>
    </citation>
    <scope>NUCLEOTIDE SEQUENCE [LARGE SCALE GENOMIC DNA]</scope>
    <source>
        <strain evidence="3">QJT</strain>
        <tissue evidence="3">Leaf</tissue>
    </source>
</reference>
<dbReference type="Proteomes" id="UP001417504">
    <property type="component" value="Unassembled WGS sequence"/>
</dbReference>
<keyword evidence="4" id="KW-1185">Reference proteome</keyword>